<dbReference type="PANTHER" id="PTHR12110:SF48">
    <property type="entry name" value="BLL3656 PROTEIN"/>
    <property type="match status" value="1"/>
</dbReference>
<keyword evidence="2" id="KW-0413">Isomerase</keyword>
<dbReference type="GO" id="GO:0016853">
    <property type="term" value="F:isomerase activity"/>
    <property type="evidence" value="ECO:0007669"/>
    <property type="project" value="UniProtKB-KW"/>
</dbReference>
<dbReference type="InterPro" id="IPR013022">
    <property type="entry name" value="Xyl_isomerase-like_TIM-brl"/>
</dbReference>
<accession>A0A848FF24</accession>
<name>A0A848FF24_9BURK</name>
<dbReference type="InterPro" id="IPR036237">
    <property type="entry name" value="Xyl_isomerase-like_sf"/>
</dbReference>
<dbReference type="RefSeq" id="WP_169162886.1">
    <property type="nucleotide sequence ID" value="NZ_JABBFW010000025.1"/>
</dbReference>
<feature type="domain" description="Xylose isomerase-like TIM barrel" evidence="1">
    <location>
        <begin position="25"/>
        <end position="260"/>
    </location>
</feature>
<sequence>MIRPLRPLSLAHLTVLELAPPQVIETAAAAGYSHAGIRLLPSAPGGLAYPLMDDPALLRETRRRLDDSGVKLFDLEIVRLDERFDARTYQRFCEVGAELGAHSILVGGDDREPPRLAQSYAALCELARPYGLHPSIEFMPWTAVPDVASALRLVEAAGRPANAGILVDALHWARCYSPLAQVAALPRELLHYAQVCDAPAQVPDTVEGLIHTARCERLLPGEGGIDIQAMLSALPPALPLSVEIPHHVRAPIAGPLGWARQAREATLRLLG</sequence>
<dbReference type="InterPro" id="IPR050312">
    <property type="entry name" value="IolE/XylAMocC-like"/>
</dbReference>
<keyword evidence="3" id="KW-1185">Reference proteome</keyword>
<organism evidence="2 3">
    <name type="scientific">Azohydromonas caseinilytica</name>
    <dbReference type="NCBI Taxonomy" id="2728836"/>
    <lineage>
        <taxon>Bacteria</taxon>
        <taxon>Pseudomonadati</taxon>
        <taxon>Pseudomonadota</taxon>
        <taxon>Betaproteobacteria</taxon>
        <taxon>Burkholderiales</taxon>
        <taxon>Sphaerotilaceae</taxon>
        <taxon>Azohydromonas</taxon>
    </lineage>
</organism>
<dbReference type="SUPFAM" id="SSF51658">
    <property type="entry name" value="Xylose isomerase-like"/>
    <property type="match status" value="1"/>
</dbReference>
<reference evidence="2 3" key="1">
    <citation type="submission" date="2020-04" db="EMBL/GenBank/DDBJ databases">
        <title>Azohydromonas sp. isolated from soil.</title>
        <authorList>
            <person name="Dahal R.H."/>
        </authorList>
    </citation>
    <scope>NUCLEOTIDE SEQUENCE [LARGE SCALE GENOMIC DNA]</scope>
    <source>
        <strain evidence="2 3">G-1-1-14</strain>
    </source>
</reference>
<protein>
    <submittedName>
        <fullName evidence="2">Sugar phosphate isomerase/epimerase</fullName>
    </submittedName>
</protein>
<dbReference type="Pfam" id="PF01261">
    <property type="entry name" value="AP_endonuc_2"/>
    <property type="match status" value="1"/>
</dbReference>
<dbReference type="AlphaFoldDB" id="A0A848FF24"/>
<dbReference type="Proteomes" id="UP000574067">
    <property type="component" value="Unassembled WGS sequence"/>
</dbReference>
<proteinExistence type="predicted"/>
<gene>
    <name evidence="2" type="ORF">HHL10_23725</name>
</gene>
<dbReference type="Gene3D" id="3.20.20.150">
    <property type="entry name" value="Divalent-metal-dependent TIM barrel enzymes"/>
    <property type="match status" value="1"/>
</dbReference>
<evidence type="ECO:0000313" key="3">
    <source>
        <dbReference type="Proteomes" id="UP000574067"/>
    </source>
</evidence>
<evidence type="ECO:0000259" key="1">
    <source>
        <dbReference type="Pfam" id="PF01261"/>
    </source>
</evidence>
<comment type="caution">
    <text evidence="2">The sequence shown here is derived from an EMBL/GenBank/DDBJ whole genome shotgun (WGS) entry which is preliminary data.</text>
</comment>
<evidence type="ECO:0000313" key="2">
    <source>
        <dbReference type="EMBL" id="NML17984.1"/>
    </source>
</evidence>
<dbReference type="PANTHER" id="PTHR12110">
    <property type="entry name" value="HYDROXYPYRUVATE ISOMERASE"/>
    <property type="match status" value="1"/>
</dbReference>
<dbReference type="EMBL" id="JABBFW010000025">
    <property type="protein sequence ID" value="NML17984.1"/>
    <property type="molecule type" value="Genomic_DNA"/>
</dbReference>